<comment type="caution">
    <text evidence="4">The sequence shown here is derived from an EMBL/GenBank/DDBJ whole genome shotgun (WGS) entry which is preliminary data.</text>
</comment>
<evidence type="ECO:0000256" key="1">
    <source>
        <dbReference type="SAM" id="MobiDB-lite"/>
    </source>
</evidence>
<evidence type="ECO:0000256" key="2">
    <source>
        <dbReference type="SAM" id="Phobius"/>
    </source>
</evidence>
<dbReference type="Pfam" id="PF04536">
    <property type="entry name" value="TPM_phosphatase"/>
    <property type="match status" value="1"/>
</dbReference>
<keyword evidence="5" id="KW-1185">Reference proteome</keyword>
<protein>
    <recommendedName>
        <fullName evidence="3">TPM domain-containing protein</fullName>
    </recommendedName>
</protein>
<dbReference type="Gene3D" id="3.10.310.50">
    <property type="match status" value="1"/>
</dbReference>
<evidence type="ECO:0000259" key="3">
    <source>
        <dbReference type="Pfam" id="PF04536"/>
    </source>
</evidence>
<dbReference type="PANTHER" id="PTHR33748">
    <property type="entry name" value="PROTEIN CBG04600"/>
    <property type="match status" value="1"/>
</dbReference>
<feature type="transmembrane region" description="Helical" evidence="2">
    <location>
        <begin position="152"/>
        <end position="174"/>
    </location>
</feature>
<keyword evidence="2" id="KW-0472">Membrane</keyword>
<feature type="region of interest" description="Disordered" evidence="1">
    <location>
        <begin position="216"/>
        <end position="237"/>
    </location>
</feature>
<dbReference type="AlphaFoldDB" id="A0A8X6I7E1"/>
<dbReference type="InterPro" id="IPR007621">
    <property type="entry name" value="TPM_dom"/>
</dbReference>
<dbReference type="Proteomes" id="UP000886998">
    <property type="component" value="Unassembled WGS sequence"/>
</dbReference>
<keyword evidence="2" id="KW-1133">Transmembrane helix</keyword>
<name>A0A8X6I7E1_9ARAC</name>
<feature type="region of interest" description="Disordered" evidence="1">
    <location>
        <begin position="268"/>
        <end position="290"/>
    </location>
</feature>
<dbReference type="EMBL" id="BMAV01024545">
    <property type="protein sequence ID" value="GFS33943.1"/>
    <property type="molecule type" value="Genomic_DNA"/>
</dbReference>
<dbReference type="GO" id="GO:0016020">
    <property type="term" value="C:membrane"/>
    <property type="evidence" value="ECO:0007669"/>
    <property type="project" value="TreeGrafter"/>
</dbReference>
<feature type="compositionally biased region" description="Low complexity" evidence="1">
    <location>
        <begin position="270"/>
        <end position="280"/>
    </location>
</feature>
<sequence length="290" mass="33007">MGNYLRRVHTTEKLDQIATEFRKSTSCICPKCTDDIGVSLGIFIRHNVSKEVMTKYPSGKAISEMIRRRWGLSTCDGDIMILLLTQQNISDFSFGPPVANILTQETATKILQECQPHFESGWYYQGLESIANSFNDVLVKLQRQTVPTFKNLIFGIALGFGVLLILAITAFIIMHRQSKKRTKSYCSDIYEGVPTKNNRRKSSFNQEEHFEKLRHLNTTDEEEDQETSYGQHTFIPSRNSLSTGQFIRMQRQLSDVLEESPEDVEIQKYSSASFSSSIPSQKGNIPVTEL</sequence>
<accession>A0A8X6I7E1</accession>
<keyword evidence="2" id="KW-0812">Transmembrane</keyword>
<proteinExistence type="predicted"/>
<evidence type="ECO:0000313" key="5">
    <source>
        <dbReference type="Proteomes" id="UP000886998"/>
    </source>
</evidence>
<feature type="domain" description="TPM" evidence="3">
    <location>
        <begin position="66"/>
        <end position="135"/>
    </location>
</feature>
<feature type="compositionally biased region" description="Polar residues" evidence="1">
    <location>
        <begin position="227"/>
        <end position="237"/>
    </location>
</feature>
<organism evidence="4 5">
    <name type="scientific">Trichonephila inaurata madagascariensis</name>
    <dbReference type="NCBI Taxonomy" id="2747483"/>
    <lineage>
        <taxon>Eukaryota</taxon>
        <taxon>Metazoa</taxon>
        <taxon>Ecdysozoa</taxon>
        <taxon>Arthropoda</taxon>
        <taxon>Chelicerata</taxon>
        <taxon>Arachnida</taxon>
        <taxon>Araneae</taxon>
        <taxon>Araneomorphae</taxon>
        <taxon>Entelegynae</taxon>
        <taxon>Araneoidea</taxon>
        <taxon>Nephilidae</taxon>
        <taxon>Trichonephila</taxon>
        <taxon>Trichonephila inaurata</taxon>
    </lineage>
</organism>
<reference evidence="4" key="1">
    <citation type="submission" date="2020-08" db="EMBL/GenBank/DDBJ databases">
        <title>Multicomponent nature underlies the extraordinary mechanical properties of spider dragline silk.</title>
        <authorList>
            <person name="Kono N."/>
            <person name="Nakamura H."/>
            <person name="Mori M."/>
            <person name="Yoshida Y."/>
            <person name="Ohtoshi R."/>
            <person name="Malay A.D."/>
            <person name="Moran D.A.P."/>
            <person name="Tomita M."/>
            <person name="Numata K."/>
            <person name="Arakawa K."/>
        </authorList>
    </citation>
    <scope>NUCLEOTIDE SEQUENCE</scope>
</reference>
<evidence type="ECO:0000313" key="4">
    <source>
        <dbReference type="EMBL" id="GFS33943.1"/>
    </source>
</evidence>
<gene>
    <name evidence="4" type="primary">X975_12087</name>
    <name evidence="4" type="ORF">TNIN_390631</name>
</gene>
<dbReference type="OrthoDB" id="8062037at2759"/>
<dbReference type="PANTHER" id="PTHR33748:SF5">
    <property type="entry name" value="GROUND-LIKE DOMAIN-CONTAINING PROTEIN"/>
    <property type="match status" value="1"/>
</dbReference>